<evidence type="ECO:0000313" key="1">
    <source>
        <dbReference type="EMBL" id="PKU82580.1"/>
    </source>
</evidence>
<dbReference type="AlphaFoldDB" id="A0A2I0X3U6"/>
<sequence>MEGCAYTAGEAYIVKAIGVPQKTLKCCKSNRKDLLLKLNYIEKREQVSKSRTKQTWPAQIGRKKAGRVPPVYLGLRIGRPVRRIRWPGRR</sequence>
<proteinExistence type="predicted"/>
<accession>A0A2I0X3U6</accession>
<dbReference type="Proteomes" id="UP000233837">
    <property type="component" value="Unassembled WGS sequence"/>
</dbReference>
<evidence type="ECO:0000313" key="2">
    <source>
        <dbReference type="Proteomes" id="UP000233837"/>
    </source>
</evidence>
<protein>
    <submittedName>
        <fullName evidence="1">Uncharacterized protein</fullName>
    </submittedName>
</protein>
<dbReference type="EMBL" id="KZ502182">
    <property type="protein sequence ID" value="PKU82580.1"/>
    <property type="molecule type" value="Genomic_DNA"/>
</dbReference>
<keyword evidence="2" id="KW-1185">Reference proteome</keyword>
<organism evidence="1 2">
    <name type="scientific">Dendrobium catenatum</name>
    <dbReference type="NCBI Taxonomy" id="906689"/>
    <lineage>
        <taxon>Eukaryota</taxon>
        <taxon>Viridiplantae</taxon>
        <taxon>Streptophyta</taxon>
        <taxon>Embryophyta</taxon>
        <taxon>Tracheophyta</taxon>
        <taxon>Spermatophyta</taxon>
        <taxon>Magnoliopsida</taxon>
        <taxon>Liliopsida</taxon>
        <taxon>Asparagales</taxon>
        <taxon>Orchidaceae</taxon>
        <taxon>Epidendroideae</taxon>
        <taxon>Malaxideae</taxon>
        <taxon>Dendrobiinae</taxon>
        <taxon>Dendrobium</taxon>
    </lineage>
</organism>
<gene>
    <name evidence="1" type="ORF">MA16_Dca017513</name>
</gene>
<reference evidence="1 2" key="2">
    <citation type="journal article" date="2017" name="Nature">
        <title>The Apostasia genome and the evolution of orchids.</title>
        <authorList>
            <person name="Zhang G.Q."/>
            <person name="Liu K.W."/>
            <person name="Li Z."/>
            <person name="Lohaus R."/>
            <person name="Hsiao Y.Y."/>
            <person name="Niu S.C."/>
            <person name="Wang J.Y."/>
            <person name="Lin Y.C."/>
            <person name="Xu Q."/>
            <person name="Chen L.J."/>
            <person name="Yoshida K."/>
            <person name="Fujiwara S."/>
            <person name="Wang Z.W."/>
            <person name="Zhang Y.Q."/>
            <person name="Mitsuda N."/>
            <person name="Wang M."/>
            <person name="Liu G.H."/>
            <person name="Pecoraro L."/>
            <person name="Huang H.X."/>
            <person name="Xiao X.J."/>
            <person name="Lin M."/>
            <person name="Wu X.Y."/>
            <person name="Wu W.L."/>
            <person name="Chen Y.Y."/>
            <person name="Chang S.B."/>
            <person name="Sakamoto S."/>
            <person name="Ohme-Takagi M."/>
            <person name="Yagi M."/>
            <person name="Zeng S.J."/>
            <person name="Shen C.Y."/>
            <person name="Yeh C.M."/>
            <person name="Luo Y.B."/>
            <person name="Tsai W.C."/>
            <person name="Van de Peer Y."/>
            <person name="Liu Z.J."/>
        </authorList>
    </citation>
    <scope>NUCLEOTIDE SEQUENCE [LARGE SCALE GENOMIC DNA]</scope>
    <source>
        <tissue evidence="1">The whole plant</tissue>
    </source>
</reference>
<reference evidence="1 2" key="1">
    <citation type="journal article" date="2016" name="Sci. Rep.">
        <title>The Dendrobium catenatum Lindl. genome sequence provides insights into polysaccharide synthase, floral development and adaptive evolution.</title>
        <authorList>
            <person name="Zhang G.Q."/>
            <person name="Xu Q."/>
            <person name="Bian C."/>
            <person name="Tsai W.C."/>
            <person name="Yeh C.M."/>
            <person name="Liu K.W."/>
            <person name="Yoshida K."/>
            <person name="Zhang L.S."/>
            <person name="Chang S.B."/>
            <person name="Chen F."/>
            <person name="Shi Y."/>
            <person name="Su Y.Y."/>
            <person name="Zhang Y.Q."/>
            <person name="Chen L.J."/>
            <person name="Yin Y."/>
            <person name="Lin M."/>
            <person name="Huang H."/>
            <person name="Deng H."/>
            <person name="Wang Z.W."/>
            <person name="Zhu S.L."/>
            <person name="Zhao X."/>
            <person name="Deng C."/>
            <person name="Niu S.C."/>
            <person name="Huang J."/>
            <person name="Wang M."/>
            <person name="Liu G.H."/>
            <person name="Yang H.J."/>
            <person name="Xiao X.J."/>
            <person name="Hsiao Y.Y."/>
            <person name="Wu W.L."/>
            <person name="Chen Y.Y."/>
            <person name="Mitsuda N."/>
            <person name="Ohme-Takagi M."/>
            <person name="Luo Y.B."/>
            <person name="Van de Peer Y."/>
            <person name="Liu Z.J."/>
        </authorList>
    </citation>
    <scope>NUCLEOTIDE SEQUENCE [LARGE SCALE GENOMIC DNA]</scope>
    <source>
        <tissue evidence="1">The whole plant</tissue>
    </source>
</reference>
<name>A0A2I0X3U6_9ASPA</name>